<evidence type="ECO:0000313" key="5">
    <source>
        <dbReference type="Proteomes" id="UP001174694"/>
    </source>
</evidence>
<name>A0AA38R3J5_9PEZI</name>
<feature type="domain" description="Zn(2)-C6 fungal-type" evidence="3">
    <location>
        <begin position="19"/>
        <end position="49"/>
    </location>
</feature>
<dbReference type="PROSITE" id="PS50048">
    <property type="entry name" value="ZN2_CY6_FUNGAL_2"/>
    <property type="match status" value="1"/>
</dbReference>
<keyword evidence="5" id="KW-1185">Reference proteome</keyword>
<dbReference type="InterPro" id="IPR052400">
    <property type="entry name" value="Zn2-C6_fungal_TF"/>
</dbReference>
<dbReference type="Gene3D" id="4.10.240.10">
    <property type="entry name" value="Zn(2)-C6 fungal-type DNA-binding domain"/>
    <property type="match status" value="1"/>
</dbReference>
<dbReference type="InterPro" id="IPR021858">
    <property type="entry name" value="Fun_TF"/>
</dbReference>
<dbReference type="GO" id="GO:0000981">
    <property type="term" value="F:DNA-binding transcription factor activity, RNA polymerase II-specific"/>
    <property type="evidence" value="ECO:0007669"/>
    <property type="project" value="InterPro"/>
</dbReference>
<feature type="region of interest" description="Disordered" evidence="2">
    <location>
        <begin position="50"/>
        <end position="92"/>
    </location>
</feature>
<dbReference type="SMART" id="SM00066">
    <property type="entry name" value="GAL4"/>
    <property type="match status" value="1"/>
</dbReference>
<proteinExistence type="predicted"/>
<comment type="caution">
    <text evidence="4">The sequence shown here is derived from an EMBL/GenBank/DDBJ whole genome shotgun (WGS) entry which is preliminary data.</text>
</comment>
<dbReference type="CDD" id="cd00067">
    <property type="entry name" value="GAL4"/>
    <property type="match status" value="1"/>
</dbReference>
<dbReference type="AlphaFoldDB" id="A0AA38R3J5"/>
<sequence>MSSLQNHAAKVGHRKSRNGCLKCKARRVKCDELQPVCSNCSRLKMECRWPEPRHSRPSRSPHPSPPMLSSSDSTGGSITVGINDPSPRPPVDHDSVFSAILHRWPVDAVENTVFGSNRDGDEAHDTDLPESRARRLLEHRLMHNYYVNILNPFPVTPSEEWSIVWSRKLPMMALQYDNLLYAILSVSATNLLRERPDDVELFAARQRYLISAMREQRKLLASLTVDNADAVCFGALQILINSFAMLRERAVEPYEPPMDWLRLGRGAGTVIWMSVGEVLRADGMATSSMMVIANSYPRFGVDESYFDPEMRLDFEGILTQKLPSGDTWDEETKEAYEKALSYVGSVQKAIDRGEPIYAICRRIQAFPLVMPPKYIDLVTMQRPRALVVLAHFFATVAQARGVWWLGESRRGEDSMARREIRAISRAIPKEWYGQMIWPMDMVGLR</sequence>
<dbReference type="PROSITE" id="PS00463">
    <property type="entry name" value="ZN2_CY6_FUNGAL_1"/>
    <property type="match status" value="1"/>
</dbReference>
<dbReference type="InterPro" id="IPR036864">
    <property type="entry name" value="Zn2-C6_fun-type_DNA-bd_sf"/>
</dbReference>
<dbReference type="GO" id="GO:0008270">
    <property type="term" value="F:zinc ion binding"/>
    <property type="evidence" value="ECO:0007669"/>
    <property type="project" value="InterPro"/>
</dbReference>
<evidence type="ECO:0000259" key="3">
    <source>
        <dbReference type="PROSITE" id="PS50048"/>
    </source>
</evidence>
<organism evidence="4 5">
    <name type="scientific">Pleurostoma richardsiae</name>
    <dbReference type="NCBI Taxonomy" id="41990"/>
    <lineage>
        <taxon>Eukaryota</taxon>
        <taxon>Fungi</taxon>
        <taxon>Dikarya</taxon>
        <taxon>Ascomycota</taxon>
        <taxon>Pezizomycotina</taxon>
        <taxon>Sordariomycetes</taxon>
        <taxon>Sordariomycetidae</taxon>
        <taxon>Calosphaeriales</taxon>
        <taxon>Pleurostomataceae</taxon>
        <taxon>Pleurostoma</taxon>
    </lineage>
</organism>
<dbReference type="Pfam" id="PF11951">
    <property type="entry name" value="Fungal_trans_2"/>
    <property type="match status" value="1"/>
</dbReference>
<dbReference type="Pfam" id="PF00172">
    <property type="entry name" value="Zn_clus"/>
    <property type="match status" value="1"/>
</dbReference>
<dbReference type="SUPFAM" id="SSF57701">
    <property type="entry name" value="Zn2/Cys6 DNA-binding domain"/>
    <property type="match status" value="1"/>
</dbReference>
<keyword evidence="1" id="KW-0539">Nucleus</keyword>
<dbReference type="EMBL" id="JANBVO010000064">
    <property type="protein sequence ID" value="KAJ9131736.1"/>
    <property type="molecule type" value="Genomic_DNA"/>
</dbReference>
<evidence type="ECO:0000256" key="1">
    <source>
        <dbReference type="ARBA" id="ARBA00023242"/>
    </source>
</evidence>
<gene>
    <name evidence="4" type="ORF">NKR23_g11598</name>
</gene>
<dbReference type="PANTHER" id="PTHR47657">
    <property type="entry name" value="STEROL REGULATORY ELEMENT-BINDING PROTEIN ECM22"/>
    <property type="match status" value="1"/>
</dbReference>
<accession>A0AA38R3J5</accession>
<evidence type="ECO:0000313" key="4">
    <source>
        <dbReference type="EMBL" id="KAJ9131736.1"/>
    </source>
</evidence>
<dbReference type="PANTHER" id="PTHR47657:SF14">
    <property type="entry name" value="ZN(2)-C6 FUNGAL-TYPE DOMAIN-CONTAINING PROTEIN"/>
    <property type="match status" value="1"/>
</dbReference>
<reference evidence="4" key="1">
    <citation type="submission" date="2022-07" db="EMBL/GenBank/DDBJ databases">
        <title>Fungi with potential for degradation of polypropylene.</title>
        <authorList>
            <person name="Gostincar C."/>
        </authorList>
    </citation>
    <scope>NUCLEOTIDE SEQUENCE</scope>
    <source>
        <strain evidence="4">EXF-13308</strain>
    </source>
</reference>
<dbReference type="Proteomes" id="UP001174694">
    <property type="component" value="Unassembled WGS sequence"/>
</dbReference>
<evidence type="ECO:0000256" key="2">
    <source>
        <dbReference type="SAM" id="MobiDB-lite"/>
    </source>
</evidence>
<dbReference type="InterPro" id="IPR001138">
    <property type="entry name" value="Zn2Cys6_DnaBD"/>
</dbReference>
<protein>
    <submittedName>
        <fullName evidence="4">Sterol uptake control protein 2</fullName>
    </submittedName>
</protein>